<dbReference type="GO" id="GO:0003729">
    <property type="term" value="F:mRNA binding"/>
    <property type="evidence" value="ECO:0007669"/>
    <property type="project" value="TreeGrafter"/>
</dbReference>
<gene>
    <name evidence="3" type="ORF">NA57DRAFT_54136</name>
</gene>
<evidence type="ECO:0000313" key="4">
    <source>
        <dbReference type="Proteomes" id="UP000799772"/>
    </source>
</evidence>
<dbReference type="AlphaFoldDB" id="A0A9P4IMM9"/>
<dbReference type="GO" id="GO:0010605">
    <property type="term" value="P:negative regulation of macromolecule metabolic process"/>
    <property type="evidence" value="ECO:0007669"/>
    <property type="project" value="UniProtKB-ARBA"/>
</dbReference>
<name>A0A9P4IMM9_9PEZI</name>
<evidence type="ECO:0000259" key="2">
    <source>
        <dbReference type="Pfam" id="PF22600"/>
    </source>
</evidence>
<protein>
    <recommendedName>
        <fullName evidence="2">Poly(A) RNA polymerase mitochondrial-like central palm domain-containing protein</fullName>
    </recommendedName>
</protein>
<dbReference type="InterPro" id="IPR054708">
    <property type="entry name" value="MTPAP-like_central"/>
</dbReference>
<proteinExistence type="predicted"/>
<dbReference type="InterPro" id="IPR043519">
    <property type="entry name" value="NT_sf"/>
</dbReference>
<accession>A0A9P4IMM9</accession>
<comment type="caution">
    <text evidence="3">The sequence shown here is derived from an EMBL/GenBank/DDBJ whole genome shotgun (WGS) entry which is preliminary data.</text>
</comment>
<dbReference type="GO" id="GO:0031499">
    <property type="term" value="C:TRAMP complex"/>
    <property type="evidence" value="ECO:0007669"/>
    <property type="project" value="TreeGrafter"/>
</dbReference>
<dbReference type="Pfam" id="PF22600">
    <property type="entry name" value="MTPAP-like_central"/>
    <property type="match status" value="1"/>
</dbReference>
<dbReference type="GO" id="GO:0043634">
    <property type="term" value="P:polyadenylation-dependent ncRNA catabolic process"/>
    <property type="evidence" value="ECO:0007669"/>
    <property type="project" value="TreeGrafter"/>
</dbReference>
<dbReference type="GO" id="GO:0031123">
    <property type="term" value="P:RNA 3'-end processing"/>
    <property type="evidence" value="ECO:0007669"/>
    <property type="project" value="TreeGrafter"/>
</dbReference>
<dbReference type="SUPFAM" id="SSF81631">
    <property type="entry name" value="PAP/OAS1 substrate-binding domain"/>
    <property type="match status" value="1"/>
</dbReference>
<sequence length="589" mass="66324">MKDLGKSPSWSVQLVEDYTGKRDNPNALEYQGEYISPKTVSKGQNGKMARWQGEAMSRYPIQSNVPSHDRLRREIALFSFDIQPDETETVGRKLVIEDVLEVATGTLPENSLAVFGSEKTGLTTAVSDLDFRLCPSADEILPDQDPKMAPRYATRDKMLRSLRKLHSAFVQDPRFMLVVFRYSRYPLINMTHKRSGIDIQIVCSNDTSLQRELMNAYLAEYPALKNVFHLVKTMFSIRGLTDVFRGGLGSYSIFMMIVAALELNKKSGGAVLNSNETSLFIHFLSFWSQFDTYAHGITISPPSVFEKLGTAKPNDQSKVDDVWIPSQMTVDESFSETLNMTSDGPEPEILVHLNLAKAATKPVPSESPVLVHTEDAVQEDTLAIGATKPTEPYLLSLIDPADDTNDLGRKGNAIKHIIATIQRIYLLLQMRMFDYDFFRILGERAHLLESSTQLRARMERGQINLDEVRQWTTSTAKLSRDEDGKPLPKDYLKWINTPFLRPVVGASDVYKSRRDMLREWVAEVAKSDERIARMIDKENQLGRHELRKSGRLAGFDTPGGRQKGTEPMSGPKKAASQGTGIIRKHFITV</sequence>
<dbReference type="OrthoDB" id="273917at2759"/>
<dbReference type="Proteomes" id="UP000799772">
    <property type="component" value="Unassembled WGS sequence"/>
</dbReference>
<dbReference type="InterPro" id="IPR045862">
    <property type="entry name" value="Trf4-like"/>
</dbReference>
<organism evidence="3 4">
    <name type="scientific">Rhizodiscina lignyota</name>
    <dbReference type="NCBI Taxonomy" id="1504668"/>
    <lineage>
        <taxon>Eukaryota</taxon>
        <taxon>Fungi</taxon>
        <taxon>Dikarya</taxon>
        <taxon>Ascomycota</taxon>
        <taxon>Pezizomycotina</taxon>
        <taxon>Dothideomycetes</taxon>
        <taxon>Pleosporomycetidae</taxon>
        <taxon>Aulographales</taxon>
        <taxon>Rhizodiscinaceae</taxon>
        <taxon>Rhizodiscina</taxon>
    </lineage>
</organism>
<reference evidence="3" key="1">
    <citation type="journal article" date="2020" name="Stud. Mycol.">
        <title>101 Dothideomycetes genomes: a test case for predicting lifestyles and emergence of pathogens.</title>
        <authorList>
            <person name="Haridas S."/>
            <person name="Albert R."/>
            <person name="Binder M."/>
            <person name="Bloem J."/>
            <person name="Labutti K."/>
            <person name="Salamov A."/>
            <person name="Andreopoulos B."/>
            <person name="Baker S."/>
            <person name="Barry K."/>
            <person name="Bills G."/>
            <person name="Bluhm B."/>
            <person name="Cannon C."/>
            <person name="Castanera R."/>
            <person name="Culley D."/>
            <person name="Daum C."/>
            <person name="Ezra D."/>
            <person name="Gonzalez J."/>
            <person name="Henrissat B."/>
            <person name="Kuo A."/>
            <person name="Liang C."/>
            <person name="Lipzen A."/>
            <person name="Lutzoni F."/>
            <person name="Magnuson J."/>
            <person name="Mondo S."/>
            <person name="Nolan M."/>
            <person name="Ohm R."/>
            <person name="Pangilinan J."/>
            <person name="Park H.-J."/>
            <person name="Ramirez L."/>
            <person name="Alfaro M."/>
            <person name="Sun H."/>
            <person name="Tritt A."/>
            <person name="Yoshinaga Y."/>
            <person name="Zwiers L.-H."/>
            <person name="Turgeon B."/>
            <person name="Goodwin S."/>
            <person name="Spatafora J."/>
            <person name="Crous P."/>
            <person name="Grigoriev I."/>
        </authorList>
    </citation>
    <scope>NUCLEOTIDE SEQUENCE</scope>
    <source>
        <strain evidence="3">CBS 133067</strain>
    </source>
</reference>
<dbReference type="Gene3D" id="3.30.460.10">
    <property type="entry name" value="Beta Polymerase, domain 2"/>
    <property type="match status" value="1"/>
</dbReference>
<dbReference type="PANTHER" id="PTHR23092">
    <property type="entry name" value="POLY(A) RNA POLYMERASE"/>
    <property type="match status" value="1"/>
</dbReference>
<keyword evidence="4" id="KW-1185">Reference proteome</keyword>
<dbReference type="Gene3D" id="1.10.1410.10">
    <property type="match status" value="2"/>
</dbReference>
<dbReference type="GO" id="GO:0005730">
    <property type="term" value="C:nucleolus"/>
    <property type="evidence" value="ECO:0007669"/>
    <property type="project" value="TreeGrafter"/>
</dbReference>
<feature type="region of interest" description="Disordered" evidence="1">
    <location>
        <begin position="547"/>
        <end position="577"/>
    </location>
</feature>
<evidence type="ECO:0000256" key="1">
    <source>
        <dbReference type="SAM" id="MobiDB-lite"/>
    </source>
</evidence>
<dbReference type="EMBL" id="ML978123">
    <property type="protein sequence ID" value="KAF2102214.1"/>
    <property type="molecule type" value="Genomic_DNA"/>
</dbReference>
<dbReference type="PANTHER" id="PTHR23092:SF15">
    <property type="entry name" value="INACTIVE NON-CANONICAL POLY(A) RNA POLYMERASE PROTEIN TRF4-2-RELATED"/>
    <property type="match status" value="1"/>
</dbReference>
<dbReference type="GO" id="GO:1990817">
    <property type="term" value="F:poly(A) RNA polymerase activity"/>
    <property type="evidence" value="ECO:0007669"/>
    <property type="project" value="InterPro"/>
</dbReference>
<evidence type="ECO:0000313" key="3">
    <source>
        <dbReference type="EMBL" id="KAF2102214.1"/>
    </source>
</evidence>
<dbReference type="SUPFAM" id="SSF81301">
    <property type="entry name" value="Nucleotidyltransferase"/>
    <property type="match status" value="1"/>
</dbReference>
<feature type="domain" description="Poly(A) RNA polymerase mitochondrial-like central palm" evidence="2">
    <location>
        <begin position="72"/>
        <end position="211"/>
    </location>
</feature>